<dbReference type="Gene3D" id="2.115.10.10">
    <property type="entry name" value="Tachylectin 2"/>
    <property type="match status" value="2"/>
</dbReference>
<dbReference type="PANTHER" id="PTHR44103:SF1">
    <property type="entry name" value="PROPROTEIN CONVERTASE P"/>
    <property type="match status" value="1"/>
</dbReference>
<evidence type="ECO:0000256" key="3">
    <source>
        <dbReference type="SAM" id="SignalP"/>
    </source>
</evidence>
<gene>
    <name evidence="4" type="ORF">ACFO9E_14045</name>
</gene>
<dbReference type="Pfam" id="PF13517">
    <property type="entry name" value="FG-GAP_3"/>
    <property type="match status" value="1"/>
</dbReference>
<reference evidence="5" key="1">
    <citation type="journal article" date="2019" name="Int. J. Syst. Evol. Microbiol.">
        <title>The Global Catalogue of Microorganisms (GCM) 10K type strain sequencing project: providing services to taxonomists for standard genome sequencing and annotation.</title>
        <authorList>
            <consortium name="The Broad Institute Genomics Platform"/>
            <consortium name="The Broad Institute Genome Sequencing Center for Infectious Disease"/>
            <person name="Wu L."/>
            <person name="Ma J."/>
        </authorList>
    </citation>
    <scope>NUCLEOTIDE SEQUENCE [LARGE SCALE GENOMIC DNA]</scope>
    <source>
        <strain evidence="5">CGMCC 4.7139</strain>
    </source>
</reference>
<feature type="compositionally biased region" description="Low complexity" evidence="2">
    <location>
        <begin position="67"/>
        <end position="80"/>
    </location>
</feature>
<evidence type="ECO:0000256" key="1">
    <source>
        <dbReference type="ARBA" id="ARBA00022729"/>
    </source>
</evidence>
<keyword evidence="1 3" id="KW-0732">Signal</keyword>
<sequence length="582" mass="60813">MEPGRPVGARFRRARRIAACTALAVSAGMLLAVPAAADDTPSRPAPVEQTRPSMEQPKLTLPKHAAKQPSAADAADVPVAKPRSDIDGDGFTDLLYRAGNGSIYVAPTSGTTSYEYLFDTSESADETFKDVFSVAGLEAAGPVHFTLLSSGRLSAYRSSLDRGTIIWSGVGWQAYNKVFSPGDLTGDGSGDILARTPSGDLYLYRTTPGAAAPMAARVKVGSGWGAYDQLIGVNDVNSDAIADLFARTPAGELFFYSGNPNPDSPFKGRVKVGDGWNGYNQILSLDDQSGDGLGDLVARTPAGLLYTYESTGTGAFLPRVAGGSGWNAVAQFAGAGNNPHLGKDEVLGMDTNGTLFTYYALNNGLLSARYQVGTVGGWKGAKLTFASSLDINGWGDILELYNGTLYNHSYPSDQAAVIGSGWGVYNLLTGPGDLNGDGKGDLLARDGSGALYLYRGDGTGSKFAARLKIGTGWNGFNKLVGAGDINGDGRSDLIARGTDGRLYLYAGTGVASAPFKARTLIGSGWNTYNKLSSPGDLDGDGRADLVGANAAGELYRYTANGKGGFNTKAKIGNGWNTYVNLY</sequence>
<evidence type="ECO:0000256" key="2">
    <source>
        <dbReference type="SAM" id="MobiDB-lite"/>
    </source>
</evidence>
<protein>
    <submittedName>
        <fullName evidence="4">FG-GAP repeat domain-containing protein</fullName>
    </submittedName>
</protein>
<name>A0ABV9G3P3_9ACTN</name>
<organism evidence="4 5">
    <name type="scientific">Streptomyces maoxianensis</name>
    <dbReference type="NCBI Taxonomy" id="1459942"/>
    <lineage>
        <taxon>Bacteria</taxon>
        <taxon>Bacillati</taxon>
        <taxon>Actinomycetota</taxon>
        <taxon>Actinomycetes</taxon>
        <taxon>Kitasatosporales</taxon>
        <taxon>Streptomycetaceae</taxon>
        <taxon>Streptomyces</taxon>
    </lineage>
</organism>
<comment type="caution">
    <text evidence="4">The sequence shown here is derived from an EMBL/GenBank/DDBJ whole genome shotgun (WGS) entry which is preliminary data.</text>
</comment>
<feature type="signal peptide" evidence="3">
    <location>
        <begin position="1"/>
        <end position="37"/>
    </location>
</feature>
<accession>A0ABV9G3P3</accession>
<dbReference type="PANTHER" id="PTHR44103">
    <property type="entry name" value="PROPROTEIN CONVERTASE P"/>
    <property type="match status" value="1"/>
</dbReference>
<evidence type="ECO:0000313" key="4">
    <source>
        <dbReference type="EMBL" id="MFC4608931.1"/>
    </source>
</evidence>
<dbReference type="InterPro" id="IPR013517">
    <property type="entry name" value="FG-GAP"/>
</dbReference>
<dbReference type="RefSeq" id="WP_381195828.1">
    <property type="nucleotide sequence ID" value="NZ_JBHSFE010000011.1"/>
</dbReference>
<feature type="region of interest" description="Disordered" evidence="2">
    <location>
        <begin position="37"/>
        <end position="84"/>
    </location>
</feature>
<keyword evidence="5" id="KW-1185">Reference proteome</keyword>
<proteinExistence type="predicted"/>
<dbReference type="InterPro" id="IPR028994">
    <property type="entry name" value="Integrin_alpha_N"/>
</dbReference>
<dbReference type="SUPFAM" id="SSF69318">
    <property type="entry name" value="Integrin alpha N-terminal domain"/>
    <property type="match status" value="2"/>
</dbReference>
<feature type="chain" id="PRO_5045298429" evidence="3">
    <location>
        <begin position="38"/>
        <end position="582"/>
    </location>
</feature>
<evidence type="ECO:0000313" key="5">
    <source>
        <dbReference type="Proteomes" id="UP001595993"/>
    </source>
</evidence>
<dbReference type="EMBL" id="JBHSFE010000011">
    <property type="protein sequence ID" value="MFC4608931.1"/>
    <property type="molecule type" value="Genomic_DNA"/>
</dbReference>
<dbReference type="Proteomes" id="UP001595993">
    <property type="component" value="Unassembled WGS sequence"/>
</dbReference>